<evidence type="ECO:0000313" key="1">
    <source>
        <dbReference type="Proteomes" id="UP000694925"/>
    </source>
</evidence>
<reference evidence="2" key="1">
    <citation type="submission" date="2025-08" db="UniProtKB">
        <authorList>
            <consortium name="RefSeq"/>
        </authorList>
    </citation>
    <scope>IDENTIFICATION</scope>
    <source>
        <tissue evidence="2">Whole body</tissue>
    </source>
</reference>
<dbReference type="Proteomes" id="UP000694925">
    <property type="component" value="Unplaced"/>
</dbReference>
<dbReference type="AlphaFoldDB" id="A0AAJ7JBA9"/>
<keyword evidence="1" id="KW-1185">Reference proteome</keyword>
<dbReference type="RefSeq" id="XP_017888593.2">
    <property type="nucleotide sequence ID" value="XM_018033104.2"/>
</dbReference>
<proteinExistence type="predicted"/>
<dbReference type="GeneID" id="108630040"/>
<sequence length="123" mass="14232">MTNNIDNRFSNIERNTITRNATILDPRFKTAIFQNQADKEIAVQNLKEEIQSILATPTPNTRQEVQELQEAQIDDQRINFWKHILDKVSHFTRSSSEPAESASSQIENYLKLPYENINSDPIT</sequence>
<accession>A0AAJ7JBA9</accession>
<name>A0AAJ7JBA9_9HYME</name>
<dbReference type="KEGG" id="ccal:108630040"/>
<gene>
    <name evidence="2" type="primary">LOC108630040</name>
</gene>
<organism evidence="1 2">
    <name type="scientific">Ceratina calcarata</name>
    <dbReference type="NCBI Taxonomy" id="156304"/>
    <lineage>
        <taxon>Eukaryota</taxon>
        <taxon>Metazoa</taxon>
        <taxon>Ecdysozoa</taxon>
        <taxon>Arthropoda</taxon>
        <taxon>Hexapoda</taxon>
        <taxon>Insecta</taxon>
        <taxon>Pterygota</taxon>
        <taxon>Neoptera</taxon>
        <taxon>Endopterygota</taxon>
        <taxon>Hymenoptera</taxon>
        <taxon>Apocrita</taxon>
        <taxon>Aculeata</taxon>
        <taxon>Apoidea</taxon>
        <taxon>Anthophila</taxon>
        <taxon>Apidae</taxon>
        <taxon>Ceratina</taxon>
        <taxon>Zadontomerus</taxon>
    </lineage>
</organism>
<evidence type="ECO:0000313" key="2">
    <source>
        <dbReference type="RefSeq" id="XP_017888593.2"/>
    </source>
</evidence>
<protein>
    <submittedName>
        <fullName evidence="2">Uncharacterized protein LOC108630040</fullName>
    </submittedName>
</protein>